<dbReference type="InterPro" id="IPR037171">
    <property type="entry name" value="NagB/RpiA_transferase-like"/>
</dbReference>
<evidence type="ECO:0000313" key="4">
    <source>
        <dbReference type="EMBL" id="NDV62090.1"/>
    </source>
</evidence>
<keyword evidence="2 4" id="KW-0808">Transferase</keyword>
<accession>A0A6B2M311</accession>
<dbReference type="InterPro" id="IPR016181">
    <property type="entry name" value="Acyl_CoA_acyltransferase"/>
</dbReference>
<feature type="domain" description="N-acetyltransferase" evidence="3">
    <location>
        <begin position="440"/>
        <end position="599"/>
    </location>
</feature>
<proteinExistence type="inferred from homology"/>
<sequence>MRIHLASGAACPHALVEDLLQHVEDIEDLELMQGLTLPPAPWLDRKKYPGIKTNAFYLDARLSELVNQGDADYSPVHYSDIPTLYRDGTIRIDAALIMVSPPDEYGYCSLGPSVEWTPAAIETARVVIAQVNPEMPRTGGLSHVHVSKIHYALEFSAPLPELISSEEDPVFSQIGEYAAQLIRNGDTLQFGVGPVGDGLAAALRQHRHLGIHSEVIGNGVMNLFKEGVIDNSRKTLLPGKVVASHALGTSELYSFLNTNPHFDFRPADFTNNPISIARNEHMVSVNGALLMDLTGQTVVDSVQGLFRSGVGSMVDFVRGAAMSLHGRPIIALASSGVDDEGKRFSRIVADLPMGAGVGCNRSDVHYVVTEHGIASLRGRTIQERVQELIQIAHPDFREDLLKKAREHHLVPPYFQLPPPYKDAAHGIRIRKIVLRDEQEYILRPLGAADDRRLQEFFYSHTEETIVRRYGFTVTRMSRERAFELVGIDQNHDLAIAIVELQGPRQVIHAVGRYYLDADKKGAEMAFVVSESKRRVGMARTLLESMLETAHQRGLTHLWAQVDRDNTPMMGLFRKMGAEEKEGDDMHTVHVDIPLTKEVMKEIKKPKKAFHLFRNRSESKDS</sequence>
<comment type="similarity">
    <text evidence="1">Belongs to the acetyl-CoA hydrolase/transferase family.</text>
</comment>
<dbReference type="Proteomes" id="UP000478417">
    <property type="component" value="Unassembled WGS sequence"/>
</dbReference>
<evidence type="ECO:0000313" key="5">
    <source>
        <dbReference type="Proteomes" id="UP000478417"/>
    </source>
</evidence>
<dbReference type="Pfam" id="PF13336">
    <property type="entry name" value="AcetylCoA_hyd_C"/>
    <property type="match status" value="1"/>
</dbReference>
<dbReference type="EMBL" id="JAAGNX010000002">
    <property type="protein sequence ID" value="NDV62090.1"/>
    <property type="molecule type" value="Genomic_DNA"/>
</dbReference>
<dbReference type="Gene3D" id="3.30.750.70">
    <property type="entry name" value="4-hydroxybutyrate coenzyme like domains"/>
    <property type="match status" value="1"/>
</dbReference>
<dbReference type="Pfam" id="PF00583">
    <property type="entry name" value="Acetyltransf_1"/>
    <property type="match status" value="1"/>
</dbReference>
<evidence type="ECO:0000256" key="1">
    <source>
        <dbReference type="ARBA" id="ARBA00009632"/>
    </source>
</evidence>
<dbReference type="InterPro" id="IPR003702">
    <property type="entry name" value="ActCoA_hydro_N"/>
</dbReference>
<dbReference type="Pfam" id="PF02550">
    <property type="entry name" value="AcetylCoA_hydro"/>
    <property type="match status" value="1"/>
</dbReference>
<name>A0A6B2M311_9BACT</name>
<reference evidence="4 5" key="1">
    <citation type="submission" date="2020-02" db="EMBL/GenBank/DDBJ databases">
        <title>Albibacoteraceae fam. nov., the first described family within the subdivision 4 Verrucomicrobia.</title>
        <authorList>
            <person name="Xi F."/>
        </authorList>
    </citation>
    <scope>NUCLEOTIDE SEQUENCE [LARGE SCALE GENOMIC DNA]</scope>
    <source>
        <strain evidence="4 5">CK1056</strain>
    </source>
</reference>
<dbReference type="Gene3D" id="3.40.1080.10">
    <property type="entry name" value="Glutaconate Coenzyme A-transferase"/>
    <property type="match status" value="1"/>
</dbReference>
<dbReference type="Gene3D" id="3.40.630.30">
    <property type="match status" value="1"/>
</dbReference>
<organism evidence="4 5">
    <name type="scientific">Oceanipulchritudo coccoides</name>
    <dbReference type="NCBI Taxonomy" id="2706888"/>
    <lineage>
        <taxon>Bacteria</taxon>
        <taxon>Pseudomonadati</taxon>
        <taxon>Verrucomicrobiota</taxon>
        <taxon>Opitutia</taxon>
        <taxon>Puniceicoccales</taxon>
        <taxon>Oceanipulchritudinaceae</taxon>
        <taxon>Oceanipulchritudo</taxon>
    </lineage>
</organism>
<dbReference type="InterPro" id="IPR000182">
    <property type="entry name" value="GNAT_dom"/>
</dbReference>
<dbReference type="PANTHER" id="PTHR21432">
    <property type="entry name" value="ACETYL-COA HYDROLASE-RELATED"/>
    <property type="match status" value="1"/>
</dbReference>
<dbReference type="InterPro" id="IPR046433">
    <property type="entry name" value="ActCoA_hydro"/>
</dbReference>
<dbReference type="InterPro" id="IPR038460">
    <property type="entry name" value="AcetylCoA_hyd_C_sf"/>
</dbReference>
<gene>
    <name evidence="4" type="ORF">G0Q06_06495</name>
</gene>
<dbReference type="PROSITE" id="PS51186">
    <property type="entry name" value="GNAT"/>
    <property type="match status" value="1"/>
</dbReference>
<dbReference type="SUPFAM" id="SSF55729">
    <property type="entry name" value="Acyl-CoA N-acyltransferases (Nat)"/>
    <property type="match status" value="1"/>
</dbReference>
<protein>
    <submittedName>
        <fullName evidence="4">GNAT family N-acetyltransferase</fullName>
    </submittedName>
</protein>
<dbReference type="Gene3D" id="3.40.1080.20">
    <property type="entry name" value="Acetyl-CoA hydrolase/transferase C-terminal domain"/>
    <property type="match status" value="1"/>
</dbReference>
<keyword evidence="5" id="KW-1185">Reference proteome</keyword>
<dbReference type="SUPFAM" id="SSF100950">
    <property type="entry name" value="NagB/RpiA/CoA transferase-like"/>
    <property type="match status" value="2"/>
</dbReference>
<dbReference type="AlphaFoldDB" id="A0A6B2M311"/>
<comment type="caution">
    <text evidence="4">The sequence shown here is derived from an EMBL/GenBank/DDBJ whole genome shotgun (WGS) entry which is preliminary data.</text>
</comment>
<dbReference type="RefSeq" id="WP_163963681.1">
    <property type="nucleotide sequence ID" value="NZ_JAAGNX010000002.1"/>
</dbReference>
<dbReference type="InterPro" id="IPR026888">
    <property type="entry name" value="AcetylCoA_hyd_C"/>
</dbReference>
<dbReference type="GO" id="GO:0008775">
    <property type="term" value="F:acetate CoA-transferase activity"/>
    <property type="evidence" value="ECO:0007669"/>
    <property type="project" value="InterPro"/>
</dbReference>
<evidence type="ECO:0000256" key="2">
    <source>
        <dbReference type="ARBA" id="ARBA00022679"/>
    </source>
</evidence>
<dbReference type="GO" id="GO:0016747">
    <property type="term" value="F:acyltransferase activity, transferring groups other than amino-acyl groups"/>
    <property type="evidence" value="ECO:0007669"/>
    <property type="project" value="InterPro"/>
</dbReference>
<dbReference type="GO" id="GO:0006083">
    <property type="term" value="P:acetate metabolic process"/>
    <property type="evidence" value="ECO:0007669"/>
    <property type="project" value="InterPro"/>
</dbReference>
<evidence type="ECO:0000259" key="3">
    <source>
        <dbReference type="PROSITE" id="PS51186"/>
    </source>
</evidence>
<dbReference type="PANTHER" id="PTHR21432:SF20">
    <property type="entry name" value="ACETYL-COA HYDROLASE"/>
    <property type="match status" value="1"/>
</dbReference>